<sequence length="323" mass="34216">MNALARLSQFIGSTFGIWVIIFAILSFVLPGGFTWIAPYINLLLGIIMFGMGLTLKLTDFKRVLKAPKTVFIVVLSQYTIMPLLALGLVVLFQLPPEIAVGVILVGCTPGGTSSNVMTFLAKGNTALSVTATAVSTVLAPILTPALTLLLASAWLPVSFMDLFISIIQIVLIPIALGLAVRMLLGDHVEKGISILPLISVVGIVGVVAAVVSNNTEAIMQSGLLIFGVVILHNVLGYLVGFGLAKVLKFDLADQKTVSIEVGMQNSGLAAALSAAHFSPLSAVPAALFSVWHNISGSMAATWMSKYRENEKEAETVKNEEVRV</sequence>
<accession>A0A0C2HJA9</accession>
<keyword evidence="2 5" id="KW-0812">Transmembrane</keyword>
<feature type="transmembrane region" description="Helical" evidence="5">
    <location>
        <begin position="223"/>
        <end position="244"/>
    </location>
</feature>
<organism evidence="6 8">
    <name type="scientific">Salinicoccus roseus</name>
    <dbReference type="NCBI Taxonomy" id="45670"/>
    <lineage>
        <taxon>Bacteria</taxon>
        <taxon>Bacillati</taxon>
        <taxon>Bacillota</taxon>
        <taxon>Bacilli</taxon>
        <taxon>Bacillales</taxon>
        <taxon>Staphylococcaceae</taxon>
        <taxon>Salinicoccus</taxon>
    </lineage>
</organism>
<dbReference type="GeneID" id="77846398"/>
<reference evidence="7" key="3">
    <citation type="submission" date="2020-04" db="EMBL/GenBank/DDBJ databases">
        <authorList>
            <person name="Tanveer F."/>
            <person name="Xie Y."/>
            <person name="Shinwari Z.K."/>
        </authorList>
    </citation>
    <scope>NUCLEOTIDE SEQUENCE</scope>
    <source>
        <strain evidence="7">MOSEL-ME25</strain>
    </source>
</reference>
<feature type="transmembrane region" description="Helical" evidence="5">
    <location>
        <begin position="35"/>
        <end position="58"/>
    </location>
</feature>
<feature type="transmembrane region" description="Helical" evidence="5">
    <location>
        <begin position="191"/>
        <end position="211"/>
    </location>
</feature>
<keyword evidence="4 5" id="KW-0472">Membrane</keyword>
<evidence type="ECO:0000256" key="5">
    <source>
        <dbReference type="SAM" id="Phobius"/>
    </source>
</evidence>
<dbReference type="PANTHER" id="PTHR10361">
    <property type="entry name" value="SODIUM-BILE ACID COTRANSPORTER"/>
    <property type="match status" value="1"/>
</dbReference>
<dbReference type="EMBL" id="JABEVU030000001">
    <property type="protein sequence ID" value="MDB0579393.1"/>
    <property type="molecule type" value="Genomic_DNA"/>
</dbReference>
<dbReference type="InterPro" id="IPR038770">
    <property type="entry name" value="Na+/solute_symporter_sf"/>
</dbReference>
<proteinExistence type="predicted"/>
<feature type="transmembrane region" description="Helical" evidence="5">
    <location>
        <begin position="7"/>
        <end position="29"/>
    </location>
</feature>
<feature type="transmembrane region" description="Helical" evidence="5">
    <location>
        <begin position="98"/>
        <end position="121"/>
    </location>
</feature>
<feature type="transmembrane region" description="Helical" evidence="5">
    <location>
        <begin position="70"/>
        <end position="92"/>
    </location>
</feature>
<dbReference type="EMBL" id="JXII01000012">
    <property type="protein sequence ID" value="KIH69676.1"/>
    <property type="molecule type" value="Genomic_DNA"/>
</dbReference>
<dbReference type="Gene3D" id="1.20.1530.20">
    <property type="match status" value="1"/>
</dbReference>
<reference evidence="7 9" key="4">
    <citation type="submission" date="2022-12" db="EMBL/GenBank/DDBJ databases">
        <title>Genome analysis and biological profiling of marine Salinicoccus roseus MOSEL-ME25.</title>
        <authorList>
            <person name="Mirza F.T."/>
            <person name="Xie Y."/>
            <person name="Shinwari Z.K."/>
        </authorList>
    </citation>
    <scope>NUCLEOTIDE SEQUENCE [LARGE SCALE GENOMIC DNA]</scope>
    <source>
        <strain evidence="7 9">MOSEL-ME25</strain>
    </source>
</reference>
<name>A0A0C2HJA9_9STAP</name>
<evidence type="ECO:0000256" key="3">
    <source>
        <dbReference type="ARBA" id="ARBA00022989"/>
    </source>
</evidence>
<reference evidence="6 8" key="1">
    <citation type="submission" date="2015-01" db="EMBL/GenBank/DDBJ databases">
        <title>Genome sequences of high lactate-tolerant strain Salinicoccus roseus W12 with industrial interest.</title>
        <authorList>
            <person name="Wang H."/>
            <person name="Yu B."/>
        </authorList>
    </citation>
    <scope>NUCLEOTIDE SEQUENCE [LARGE SCALE GENOMIC DNA]</scope>
    <source>
        <strain evidence="6 8">W12</strain>
    </source>
</reference>
<gene>
    <name evidence="7" type="ORF">F7P68_0002425</name>
    <name evidence="6" type="ORF">SN16_12685</name>
</gene>
<evidence type="ECO:0000313" key="7">
    <source>
        <dbReference type="EMBL" id="MDB0579393.1"/>
    </source>
</evidence>
<dbReference type="Proteomes" id="UP000527860">
    <property type="component" value="Unassembled WGS sequence"/>
</dbReference>
<comment type="subcellular location">
    <subcellularLocation>
        <location evidence="1">Membrane</location>
        <topology evidence="1">Multi-pass membrane protein</topology>
    </subcellularLocation>
</comment>
<dbReference type="PANTHER" id="PTHR10361:SF28">
    <property type="entry name" value="P3 PROTEIN-RELATED"/>
    <property type="match status" value="1"/>
</dbReference>
<evidence type="ECO:0000313" key="8">
    <source>
        <dbReference type="Proteomes" id="UP000031546"/>
    </source>
</evidence>
<dbReference type="STRING" id="45670.SN16_12685"/>
<evidence type="ECO:0000256" key="4">
    <source>
        <dbReference type="ARBA" id="ARBA00023136"/>
    </source>
</evidence>
<dbReference type="InterPro" id="IPR004710">
    <property type="entry name" value="Bilac:Na_transpt"/>
</dbReference>
<protein>
    <submittedName>
        <fullName evidence="7">Bile acid:sodium symporter family protein</fullName>
    </submittedName>
    <submittedName>
        <fullName evidence="6">Sodium transporter</fullName>
    </submittedName>
</protein>
<dbReference type="Pfam" id="PF01758">
    <property type="entry name" value="SBF"/>
    <property type="match status" value="1"/>
</dbReference>
<evidence type="ECO:0000313" key="6">
    <source>
        <dbReference type="EMBL" id="KIH69676.1"/>
    </source>
</evidence>
<evidence type="ECO:0000256" key="2">
    <source>
        <dbReference type="ARBA" id="ARBA00022692"/>
    </source>
</evidence>
<dbReference type="GO" id="GO:0016020">
    <property type="term" value="C:membrane"/>
    <property type="evidence" value="ECO:0007669"/>
    <property type="project" value="UniProtKB-SubCell"/>
</dbReference>
<keyword evidence="9" id="KW-1185">Reference proteome</keyword>
<dbReference type="Proteomes" id="UP000031546">
    <property type="component" value="Unassembled WGS sequence"/>
</dbReference>
<dbReference type="OrthoDB" id="9806785at2"/>
<dbReference type="AlphaFoldDB" id="A0A0C2HJA9"/>
<comment type="caution">
    <text evidence="6">The sequence shown here is derived from an EMBL/GenBank/DDBJ whole genome shotgun (WGS) entry which is preliminary data.</text>
</comment>
<dbReference type="RefSeq" id="WP_040107006.1">
    <property type="nucleotide sequence ID" value="NZ_JABEVU030000001.1"/>
</dbReference>
<dbReference type="InterPro" id="IPR002657">
    <property type="entry name" value="BilAc:Na_symport/Acr3"/>
</dbReference>
<reference evidence="9" key="2">
    <citation type="submission" date="2020-04" db="EMBL/GenBank/DDBJ databases">
        <title>Genome analysis and biological profiling of marine Cellulosimicrobium funkei MOSEL-ME6.</title>
        <authorList>
            <person name="Tanveer F."/>
            <person name="Xie Y."/>
            <person name="Shinwari Z.K."/>
        </authorList>
    </citation>
    <scope>NUCLEOTIDE SEQUENCE [LARGE SCALE GENOMIC DNA]</scope>
    <source>
        <strain evidence="9">MOSEL-ME25</strain>
    </source>
</reference>
<evidence type="ECO:0000313" key="9">
    <source>
        <dbReference type="Proteomes" id="UP000527860"/>
    </source>
</evidence>
<feature type="transmembrane region" description="Helical" evidence="5">
    <location>
        <begin position="133"/>
        <end position="156"/>
    </location>
</feature>
<feature type="transmembrane region" description="Helical" evidence="5">
    <location>
        <begin position="162"/>
        <end position="184"/>
    </location>
</feature>
<keyword evidence="3 5" id="KW-1133">Transmembrane helix</keyword>
<evidence type="ECO:0000256" key="1">
    <source>
        <dbReference type="ARBA" id="ARBA00004141"/>
    </source>
</evidence>